<proteinExistence type="predicted"/>
<dbReference type="EMBL" id="FZOW01000012">
    <property type="protein sequence ID" value="SNT25198.1"/>
    <property type="molecule type" value="Genomic_DNA"/>
</dbReference>
<accession>A0A239L5L5</accession>
<gene>
    <name evidence="1" type="ORF">SAMN05421642_11223</name>
</gene>
<protein>
    <submittedName>
        <fullName evidence="1">Uncharacterized protein</fullName>
    </submittedName>
</protein>
<name>A0A239L5L5_9NOCA</name>
<keyword evidence="2" id="KW-1185">Reference proteome</keyword>
<evidence type="ECO:0000313" key="2">
    <source>
        <dbReference type="Proteomes" id="UP000198327"/>
    </source>
</evidence>
<evidence type="ECO:0000313" key="1">
    <source>
        <dbReference type="EMBL" id="SNT25198.1"/>
    </source>
</evidence>
<dbReference type="AlphaFoldDB" id="A0A239L5L5"/>
<organism evidence="1 2">
    <name type="scientific">Rhodococcoides kyotonense</name>
    <dbReference type="NCBI Taxonomy" id="398843"/>
    <lineage>
        <taxon>Bacteria</taxon>
        <taxon>Bacillati</taxon>
        <taxon>Actinomycetota</taxon>
        <taxon>Actinomycetes</taxon>
        <taxon>Mycobacteriales</taxon>
        <taxon>Nocardiaceae</taxon>
        <taxon>Rhodococcoides</taxon>
    </lineage>
</organism>
<reference evidence="2" key="1">
    <citation type="submission" date="2017-06" db="EMBL/GenBank/DDBJ databases">
        <authorList>
            <person name="Varghese N."/>
            <person name="Submissions S."/>
        </authorList>
    </citation>
    <scope>NUCLEOTIDE SEQUENCE [LARGE SCALE GENOMIC DNA]</scope>
    <source>
        <strain evidence="2">JCM 23211</strain>
    </source>
</reference>
<sequence length="35" mass="3747">MGQRTALADVIAPVHGRVRVAMVMQVLASAATHCW</sequence>
<dbReference type="Proteomes" id="UP000198327">
    <property type="component" value="Unassembled WGS sequence"/>
</dbReference>